<evidence type="ECO:0000259" key="3">
    <source>
        <dbReference type="SMART" id="SM00862"/>
    </source>
</evidence>
<proteinExistence type="predicted"/>
<feature type="region of interest" description="Disordered" evidence="2">
    <location>
        <begin position="1"/>
        <end position="34"/>
    </location>
</feature>
<dbReference type="RefSeq" id="WP_184717081.1">
    <property type="nucleotide sequence ID" value="NZ_JACHJP010000004.1"/>
</dbReference>
<sequence>MSGSRRESVPDPNAHSVRLRRLHESVLSGARPPDGALRGLISDSWRRSMDAGVDPEASAAPPAFEREDLAEVRSHHPMGALLPLVSGTLLDAASASAHILMVTDEEGRVLWRDGDRQVMGMADEVGLADGFHWGERAIGTNGMGTALATRSPVHVFSAEHLVRALHPWSCSAAPIVDPDSGEVIGCVDISGTMHALHPTTVALVETTAKLAESHLALRMRERDDLFRTRNDEHLTALRGEPGALVTATGRVVASDRTRHWGERVRLPASGDRIVLPDGETALLSPVRDGFLLRVLGGADAPVLSLSFLGSRHPTADLDGAHVPLSPRHAEILTVLALNPRGVTAEQLSFHLYGDAGNPVTARAEIHRLRLQLGPVVAARPYRLTCVVRADFLALRRLLAGEDAAAVARAYGGPLLPRSDAPAVRDEREELECRVRAHLLTRGSPDDLWAYANTEGARGDVHVLERLVAMLPPGDHRAVTAAIRLAALGPF</sequence>
<evidence type="ECO:0000256" key="1">
    <source>
        <dbReference type="ARBA" id="ARBA00023125"/>
    </source>
</evidence>
<dbReference type="EMBL" id="JACHJP010000004">
    <property type="protein sequence ID" value="MBB4917101.1"/>
    <property type="molecule type" value="Genomic_DNA"/>
</dbReference>
<comment type="caution">
    <text evidence="4">The sequence shown here is derived from an EMBL/GenBank/DDBJ whole genome shotgun (WGS) entry which is preliminary data.</text>
</comment>
<organism evidence="4 5">
    <name type="scientific">Streptosporangium saharense</name>
    <dbReference type="NCBI Taxonomy" id="1706840"/>
    <lineage>
        <taxon>Bacteria</taxon>
        <taxon>Bacillati</taxon>
        <taxon>Actinomycetota</taxon>
        <taxon>Actinomycetes</taxon>
        <taxon>Streptosporangiales</taxon>
        <taxon>Streptosporangiaceae</taxon>
        <taxon>Streptosporangium</taxon>
    </lineage>
</organism>
<dbReference type="SMART" id="SM00862">
    <property type="entry name" value="Trans_reg_C"/>
    <property type="match status" value="1"/>
</dbReference>
<gene>
    <name evidence="4" type="ORF">FHS44_004209</name>
</gene>
<keyword evidence="5" id="KW-1185">Reference proteome</keyword>
<reference evidence="4 5" key="1">
    <citation type="submission" date="2020-08" db="EMBL/GenBank/DDBJ databases">
        <title>Genomic Encyclopedia of Type Strains, Phase III (KMG-III): the genomes of soil and plant-associated and newly described type strains.</title>
        <authorList>
            <person name="Whitman W."/>
        </authorList>
    </citation>
    <scope>NUCLEOTIDE SEQUENCE [LARGE SCALE GENOMIC DNA]</scope>
    <source>
        <strain evidence="4 5">CECT 8840</strain>
    </source>
</reference>
<evidence type="ECO:0000313" key="5">
    <source>
        <dbReference type="Proteomes" id="UP000552644"/>
    </source>
</evidence>
<dbReference type="Proteomes" id="UP000552644">
    <property type="component" value="Unassembled WGS sequence"/>
</dbReference>
<dbReference type="GO" id="GO:0003677">
    <property type="term" value="F:DNA binding"/>
    <property type="evidence" value="ECO:0007669"/>
    <property type="project" value="UniProtKB-KW"/>
</dbReference>
<accession>A0A7W7VNP1</accession>
<feature type="domain" description="OmpR/PhoB-type" evidence="3">
    <location>
        <begin position="319"/>
        <end position="383"/>
    </location>
</feature>
<keyword evidence="1" id="KW-0238">DNA-binding</keyword>
<dbReference type="AlphaFoldDB" id="A0A7W7VNP1"/>
<dbReference type="GO" id="GO:0000160">
    <property type="term" value="P:phosphorelay signal transduction system"/>
    <property type="evidence" value="ECO:0007669"/>
    <property type="project" value="InterPro"/>
</dbReference>
<protein>
    <recommendedName>
        <fullName evidence="3">OmpR/PhoB-type domain-containing protein</fullName>
    </recommendedName>
</protein>
<evidence type="ECO:0000313" key="4">
    <source>
        <dbReference type="EMBL" id="MBB4917101.1"/>
    </source>
</evidence>
<dbReference type="GO" id="GO:0006355">
    <property type="term" value="P:regulation of DNA-templated transcription"/>
    <property type="evidence" value="ECO:0007669"/>
    <property type="project" value="InterPro"/>
</dbReference>
<name>A0A7W7VNP1_9ACTN</name>
<dbReference type="Pfam" id="PF01590">
    <property type="entry name" value="GAF"/>
    <property type="match status" value="1"/>
</dbReference>
<evidence type="ECO:0000256" key="2">
    <source>
        <dbReference type="SAM" id="MobiDB-lite"/>
    </source>
</evidence>
<dbReference type="InterPro" id="IPR001867">
    <property type="entry name" value="OmpR/PhoB-type_DNA-bd"/>
</dbReference>
<dbReference type="Gene3D" id="3.30.450.40">
    <property type="match status" value="1"/>
</dbReference>
<dbReference type="InterPro" id="IPR003018">
    <property type="entry name" value="GAF"/>
</dbReference>
<dbReference type="InterPro" id="IPR029016">
    <property type="entry name" value="GAF-like_dom_sf"/>
</dbReference>